<gene>
    <name evidence="1" type="ORF">F4820DRAFT_16618</name>
</gene>
<organism evidence="1 2">
    <name type="scientific">Hypoxylon rubiginosum</name>
    <dbReference type="NCBI Taxonomy" id="110542"/>
    <lineage>
        <taxon>Eukaryota</taxon>
        <taxon>Fungi</taxon>
        <taxon>Dikarya</taxon>
        <taxon>Ascomycota</taxon>
        <taxon>Pezizomycotina</taxon>
        <taxon>Sordariomycetes</taxon>
        <taxon>Xylariomycetidae</taxon>
        <taxon>Xylariales</taxon>
        <taxon>Hypoxylaceae</taxon>
        <taxon>Hypoxylon</taxon>
    </lineage>
</organism>
<comment type="caution">
    <text evidence="1">The sequence shown here is derived from an EMBL/GenBank/DDBJ whole genome shotgun (WGS) entry which is preliminary data.</text>
</comment>
<name>A0ACB9YUC6_9PEZI</name>
<dbReference type="Proteomes" id="UP001497700">
    <property type="component" value="Unassembled WGS sequence"/>
</dbReference>
<reference evidence="1 2" key="1">
    <citation type="journal article" date="2022" name="New Phytol.">
        <title>Ecological generalism drives hyperdiversity of secondary metabolite gene clusters in xylarialean endophytes.</title>
        <authorList>
            <person name="Franco M.E.E."/>
            <person name="Wisecaver J.H."/>
            <person name="Arnold A.E."/>
            <person name="Ju Y.M."/>
            <person name="Slot J.C."/>
            <person name="Ahrendt S."/>
            <person name="Moore L.P."/>
            <person name="Eastman K.E."/>
            <person name="Scott K."/>
            <person name="Konkel Z."/>
            <person name="Mondo S.J."/>
            <person name="Kuo A."/>
            <person name="Hayes R.D."/>
            <person name="Haridas S."/>
            <person name="Andreopoulos B."/>
            <person name="Riley R."/>
            <person name="LaButti K."/>
            <person name="Pangilinan J."/>
            <person name="Lipzen A."/>
            <person name="Amirebrahimi M."/>
            <person name="Yan J."/>
            <person name="Adam C."/>
            <person name="Keymanesh K."/>
            <person name="Ng V."/>
            <person name="Louie K."/>
            <person name="Northen T."/>
            <person name="Drula E."/>
            <person name="Henrissat B."/>
            <person name="Hsieh H.M."/>
            <person name="Youens-Clark K."/>
            <person name="Lutzoni F."/>
            <person name="Miadlikowska J."/>
            <person name="Eastwood D.C."/>
            <person name="Hamelin R.C."/>
            <person name="Grigoriev I.V."/>
            <person name="U'Ren J.M."/>
        </authorList>
    </citation>
    <scope>NUCLEOTIDE SEQUENCE [LARGE SCALE GENOMIC DNA]</scope>
    <source>
        <strain evidence="1 2">CBS 119005</strain>
    </source>
</reference>
<dbReference type="EMBL" id="MU393522">
    <property type="protein sequence ID" value="KAI4862589.1"/>
    <property type="molecule type" value="Genomic_DNA"/>
</dbReference>
<accession>A0ACB9YUC6</accession>
<protein>
    <submittedName>
        <fullName evidence="1">Amino acid transporter</fullName>
    </submittedName>
</protein>
<proteinExistence type="predicted"/>
<evidence type="ECO:0000313" key="2">
    <source>
        <dbReference type="Proteomes" id="UP001497700"/>
    </source>
</evidence>
<keyword evidence="2" id="KW-1185">Reference proteome</keyword>
<sequence length="549" mass="59772">MSTKDFEMNALKRDDNEATSTELNVEQLPAETSAGRTKLLIERDNQTLTRLGKVPVLKRNFALMSMLGFSCTVMNTWEGELVLFLQAFENGGSAGSIYGFIIVWIGTLCIFSTMGELASMAPTSGGHYHWVYMLAPTKSRKFLSYLIGWLTVIGWQAAVAGLGFLAAALIQGIAVMGNPSYEPLAWQKTLLLWASIAFAVFFNTVISNALPKVEGLVLILHVLGFFAILVPLVYLSPHGNPKDVFTVFLNEGGWPTQGLSFMLGMIASVFNFLGADGAVHMSEEIQNAAVIVPRAMIFTILLNGTLGFGILVAVLFCVGDVDSILSSPTGFPFMAIFEQGVGSEQGAQTMASILVILNLCATVSLVASASRMTWSFARDRGLPGWSYISKVDHKTSIPIIAIALTTTISCLLALINIGSSVAFNDIVSLAINGLYGAYLIGNSLLLWRRVTGQIRPYNRENTELVNVSHENLSWGPFKIPEPFGTVINAFGCAFLLVMLFFSFWPTHINPTAKTMNMSSLMIGATIIWSVIYYAVWARKVYSGPVIEIN</sequence>
<evidence type="ECO:0000313" key="1">
    <source>
        <dbReference type="EMBL" id="KAI4862589.1"/>
    </source>
</evidence>